<name>A0A426YA47_ENSVE</name>
<proteinExistence type="predicted"/>
<feature type="region of interest" description="Disordered" evidence="1">
    <location>
        <begin position="128"/>
        <end position="161"/>
    </location>
</feature>
<comment type="caution">
    <text evidence="2">The sequence shown here is derived from an EMBL/GenBank/DDBJ whole genome shotgun (WGS) entry which is preliminary data.</text>
</comment>
<feature type="compositionally biased region" description="Basic residues" evidence="1">
    <location>
        <begin position="128"/>
        <end position="138"/>
    </location>
</feature>
<dbReference type="Proteomes" id="UP000287651">
    <property type="component" value="Unassembled WGS sequence"/>
</dbReference>
<feature type="compositionally biased region" description="Basic and acidic residues" evidence="1">
    <location>
        <begin position="139"/>
        <end position="153"/>
    </location>
</feature>
<dbReference type="EMBL" id="AMZH03013831">
    <property type="protein sequence ID" value="RRT48632.1"/>
    <property type="molecule type" value="Genomic_DNA"/>
</dbReference>
<dbReference type="AlphaFoldDB" id="A0A426YA47"/>
<protein>
    <submittedName>
        <fullName evidence="2">Uncharacterized protein</fullName>
    </submittedName>
</protein>
<evidence type="ECO:0000256" key="1">
    <source>
        <dbReference type="SAM" id="MobiDB-lite"/>
    </source>
</evidence>
<organism evidence="2 3">
    <name type="scientific">Ensete ventricosum</name>
    <name type="common">Abyssinian banana</name>
    <name type="synonym">Musa ensete</name>
    <dbReference type="NCBI Taxonomy" id="4639"/>
    <lineage>
        <taxon>Eukaryota</taxon>
        <taxon>Viridiplantae</taxon>
        <taxon>Streptophyta</taxon>
        <taxon>Embryophyta</taxon>
        <taxon>Tracheophyta</taxon>
        <taxon>Spermatophyta</taxon>
        <taxon>Magnoliopsida</taxon>
        <taxon>Liliopsida</taxon>
        <taxon>Zingiberales</taxon>
        <taxon>Musaceae</taxon>
        <taxon>Ensete</taxon>
    </lineage>
</organism>
<sequence>MANSSPLFVAPLRHIKTKSLEERRGKGSLLVHSSFDSCLSGSVKSYRVVTGVVILRGVSVCFIWRIEHELVGGGCSGPATRAPTQIAQAPPLSSPEVEEVWAEIVAKKGTEISNKGPIERATHLRKMVKVSSNRHKSRHGEEGSKSRASKGKEWVGVTDES</sequence>
<evidence type="ECO:0000313" key="3">
    <source>
        <dbReference type="Proteomes" id="UP000287651"/>
    </source>
</evidence>
<reference evidence="2 3" key="1">
    <citation type="journal article" date="2014" name="Agronomy (Basel)">
        <title>A Draft Genome Sequence for Ensete ventricosum, the Drought-Tolerant Tree Against Hunger.</title>
        <authorList>
            <person name="Harrison J."/>
            <person name="Moore K.A."/>
            <person name="Paszkiewicz K."/>
            <person name="Jones T."/>
            <person name="Grant M."/>
            <person name="Ambacheew D."/>
            <person name="Muzemil S."/>
            <person name="Studholme D.J."/>
        </authorList>
    </citation>
    <scope>NUCLEOTIDE SEQUENCE [LARGE SCALE GENOMIC DNA]</scope>
</reference>
<accession>A0A426YA47</accession>
<gene>
    <name evidence="2" type="ORF">B296_00045318</name>
</gene>
<evidence type="ECO:0000313" key="2">
    <source>
        <dbReference type="EMBL" id="RRT48632.1"/>
    </source>
</evidence>